<evidence type="ECO:0000313" key="8">
    <source>
        <dbReference type="Proteomes" id="UP001140453"/>
    </source>
</evidence>
<dbReference type="Proteomes" id="UP001140453">
    <property type="component" value="Unassembled WGS sequence"/>
</dbReference>
<keyword evidence="8" id="KW-1185">Reference proteome</keyword>
<dbReference type="AlphaFoldDB" id="A0A9W9D012"/>
<evidence type="ECO:0000256" key="3">
    <source>
        <dbReference type="ARBA" id="ARBA00022517"/>
    </source>
</evidence>
<feature type="compositionally biased region" description="Basic and acidic residues" evidence="6">
    <location>
        <begin position="162"/>
        <end position="181"/>
    </location>
</feature>
<keyword evidence="4 5" id="KW-0539">Nucleus</keyword>
<evidence type="ECO:0000256" key="4">
    <source>
        <dbReference type="ARBA" id="ARBA00023242"/>
    </source>
</evidence>
<dbReference type="Pfam" id="PF04939">
    <property type="entry name" value="RRS1"/>
    <property type="match status" value="1"/>
</dbReference>
<dbReference type="GO" id="GO:0042254">
    <property type="term" value="P:ribosome biogenesis"/>
    <property type="evidence" value="ECO:0007669"/>
    <property type="project" value="UniProtKB-KW"/>
</dbReference>
<evidence type="ECO:0000256" key="5">
    <source>
        <dbReference type="RuleBase" id="RU364132"/>
    </source>
</evidence>
<accession>A0A9W9D012</accession>
<name>A0A9W9D012_9PEZI</name>
<comment type="similarity">
    <text evidence="2 5">Belongs to the RRS1 family.</text>
</comment>
<comment type="function">
    <text evidence="5">Involved in ribosomal large subunit assembly.</text>
</comment>
<reference evidence="7" key="1">
    <citation type="submission" date="2022-10" db="EMBL/GenBank/DDBJ databases">
        <title>Tapping the CABI collections for fungal endophytes: first genome assemblies for Collariella, Neodidymelliopsis, Ascochyta clinopodiicola, Didymella pomorum, Didymosphaeria variabile, Neocosmospora piperis and Neocucurbitaria cava.</title>
        <authorList>
            <person name="Hill R."/>
        </authorList>
    </citation>
    <scope>NUCLEOTIDE SEQUENCE</scope>
    <source>
        <strain evidence="7">IMI 355082</strain>
    </source>
</reference>
<comment type="caution">
    <text evidence="7">The sequence shown here is derived from an EMBL/GenBank/DDBJ whole genome shotgun (WGS) entry which is preliminary data.</text>
</comment>
<dbReference type="EMBL" id="JAPEVB010000002">
    <property type="protein sequence ID" value="KAJ4394213.1"/>
    <property type="molecule type" value="Genomic_DNA"/>
</dbReference>
<keyword evidence="3 5" id="KW-0690">Ribosome biogenesis</keyword>
<evidence type="ECO:0000256" key="2">
    <source>
        <dbReference type="ARBA" id="ARBA00010077"/>
    </source>
</evidence>
<comment type="subcellular location">
    <subcellularLocation>
        <location evidence="1 5">Nucleus</location>
    </subcellularLocation>
</comment>
<gene>
    <name evidence="7" type="primary">RRS1</name>
    <name evidence="7" type="ORF">N0V93_003430</name>
</gene>
<evidence type="ECO:0000256" key="6">
    <source>
        <dbReference type="SAM" id="MobiDB-lite"/>
    </source>
</evidence>
<dbReference type="OrthoDB" id="28455at2759"/>
<evidence type="ECO:0000313" key="7">
    <source>
        <dbReference type="EMBL" id="KAJ4394213.1"/>
    </source>
</evidence>
<organism evidence="7 8">
    <name type="scientific">Gnomoniopsis smithogilvyi</name>
    <dbReference type="NCBI Taxonomy" id="1191159"/>
    <lineage>
        <taxon>Eukaryota</taxon>
        <taxon>Fungi</taxon>
        <taxon>Dikarya</taxon>
        <taxon>Ascomycota</taxon>
        <taxon>Pezizomycotina</taxon>
        <taxon>Sordariomycetes</taxon>
        <taxon>Sordariomycetidae</taxon>
        <taxon>Diaporthales</taxon>
        <taxon>Gnomoniaceae</taxon>
        <taxon>Gnomoniopsis</taxon>
    </lineage>
</organism>
<dbReference type="GO" id="GO:0005634">
    <property type="term" value="C:nucleus"/>
    <property type="evidence" value="ECO:0007669"/>
    <property type="project" value="UniProtKB-SubCell"/>
</dbReference>
<feature type="compositionally biased region" description="Basic residues" evidence="6">
    <location>
        <begin position="182"/>
        <end position="199"/>
    </location>
</feature>
<feature type="region of interest" description="Disordered" evidence="6">
    <location>
        <begin position="162"/>
        <end position="199"/>
    </location>
</feature>
<proteinExistence type="inferred from homology"/>
<protein>
    <recommendedName>
        <fullName evidence="5">Ribosome biogenesis regulatory protein</fullName>
    </recommendedName>
</protein>
<evidence type="ECO:0000256" key="1">
    <source>
        <dbReference type="ARBA" id="ARBA00004123"/>
    </source>
</evidence>
<sequence length="199" mass="22317">MASTAPKKLPVAVEKPTPYTFDLGLLLTTDPNPLTIDHSNIEASLATIARDGAQSLINQLLTTCPASSTKTDGVLLSLPPSHTPLPARSPLPVPKPPTKWEQFAKRKGIKPKTKEQRKNLVFNETSGEWEKRWGWKGDKVARDREEGKVQADWVVEVDPKKEAKLKNGETVRGEGRRERKEKARRNERKMRSNARHASK</sequence>
<dbReference type="InterPro" id="IPR007023">
    <property type="entry name" value="Ribosom_reg"/>
</dbReference>